<evidence type="ECO:0000256" key="1">
    <source>
        <dbReference type="SAM" id="MobiDB-lite"/>
    </source>
</evidence>
<evidence type="ECO:0000256" key="2">
    <source>
        <dbReference type="SAM" id="Phobius"/>
    </source>
</evidence>
<feature type="chain" id="PRO_5018214057" description="Extracellular membrane protein CFEM domain-containing protein" evidence="3">
    <location>
        <begin position="17"/>
        <end position="324"/>
    </location>
</feature>
<reference evidence="4 5" key="1">
    <citation type="journal article" date="2018" name="Nat. Ecol. Evol.">
        <title>Pezizomycetes genomes reveal the molecular basis of ectomycorrhizal truffle lifestyle.</title>
        <authorList>
            <person name="Murat C."/>
            <person name="Payen T."/>
            <person name="Noel B."/>
            <person name="Kuo A."/>
            <person name="Morin E."/>
            <person name="Chen J."/>
            <person name="Kohler A."/>
            <person name="Krizsan K."/>
            <person name="Balestrini R."/>
            <person name="Da Silva C."/>
            <person name="Montanini B."/>
            <person name="Hainaut M."/>
            <person name="Levati E."/>
            <person name="Barry K.W."/>
            <person name="Belfiori B."/>
            <person name="Cichocki N."/>
            <person name="Clum A."/>
            <person name="Dockter R.B."/>
            <person name="Fauchery L."/>
            <person name="Guy J."/>
            <person name="Iotti M."/>
            <person name="Le Tacon F."/>
            <person name="Lindquist E.A."/>
            <person name="Lipzen A."/>
            <person name="Malagnac F."/>
            <person name="Mello A."/>
            <person name="Molinier V."/>
            <person name="Miyauchi S."/>
            <person name="Poulain J."/>
            <person name="Riccioni C."/>
            <person name="Rubini A."/>
            <person name="Sitrit Y."/>
            <person name="Splivallo R."/>
            <person name="Traeger S."/>
            <person name="Wang M."/>
            <person name="Zifcakova L."/>
            <person name="Wipf D."/>
            <person name="Zambonelli A."/>
            <person name="Paolocci F."/>
            <person name="Nowrousian M."/>
            <person name="Ottonello S."/>
            <person name="Baldrian P."/>
            <person name="Spatafora J.W."/>
            <person name="Henrissat B."/>
            <person name="Nagy L.G."/>
            <person name="Aury J.M."/>
            <person name="Wincker P."/>
            <person name="Grigoriev I.V."/>
            <person name="Bonfante P."/>
            <person name="Martin F.M."/>
        </authorList>
    </citation>
    <scope>NUCLEOTIDE SEQUENCE [LARGE SCALE GENOMIC DNA]</scope>
    <source>
        <strain evidence="4 5">RN42</strain>
    </source>
</reference>
<feature type="signal peptide" evidence="3">
    <location>
        <begin position="1"/>
        <end position="16"/>
    </location>
</feature>
<dbReference type="Proteomes" id="UP000275078">
    <property type="component" value="Unassembled WGS sequence"/>
</dbReference>
<proteinExistence type="predicted"/>
<feature type="compositionally biased region" description="Basic and acidic residues" evidence="1">
    <location>
        <begin position="301"/>
        <end position="324"/>
    </location>
</feature>
<keyword evidence="3" id="KW-0732">Signal</keyword>
<evidence type="ECO:0000313" key="5">
    <source>
        <dbReference type="Proteomes" id="UP000275078"/>
    </source>
</evidence>
<dbReference type="EMBL" id="ML119853">
    <property type="protein sequence ID" value="RPA72635.1"/>
    <property type="molecule type" value="Genomic_DNA"/>
</dbReference>
<dbReference type="AlphaFoldDB" id="A0A3N4HEL1"/>
<protein>
    <recommendedName>
        <fullName evidence="6">Extracellular membrane protein CFEM domain-containing protein</fullName>
    </recommendedName>
</protein>
<sequence>MRTRTLLITTAALVAAQGTIQDLPKSPIALCRKAFLTSHIDFLKSNDCSDSNLQPCPKLCGSANRDRFIAAIAEYAAESEECRAVSPAEVEVERKALTTDITDACAASPPSEIPSQTQPIVHPTDFHVNLITTTLPPPPPKKTETPDSKNQLAIGLGVTLGAVVFIIIATVLFFLRRRRHRRRKQAHQEESPTAEEAKTHRLTHLEGKPNLVQVHASPRVGATRAPPNSLKAMDSVRVPPSLGTKGSVRTPPVRPARGAMRESLVVDGDVFEIGGGTPVIQQETQAERRGSVGSQVIGVGGDERDGDGRDERGGRRDGGGDVVW</sequence>
<feature type="transmembrane region" description="Helical" evidence="2">
    <location>
        <begin position="152"/>
        <end position="175"/>
    </location>
</feature>
<keyword evidence="2" id="KW-1133">Transmembrane helix</keyword>
<evidence type="ECO:0000256" key="3">
    <source>
        <dbReference type="SAM" id="SignalP"/>
    </source>
</evidence>
<evidence type="ECO:0008006" key="6">
    <source>
        <dbReference type="Google" id="ProtNLM"/>
    </source>
</evidence>
<gene>
    <name evidence="4" type="ORF">BJ508DRAFT_69129</name>
</gene>
<name>A0A3N4HEL1_ASCIM</name>
<feature type="region of interest" description="Disordered" evidence="1">
    <location>
        <begin position="221"/>
        <end position="259"/>
    </location>
</feature>
<keyword evidence="2" id="KW-0472">Membrane</keyword>
<keyword evidence="2" id="KW-0812">Transmembrane</keyword>
<evidence type="ECO:0000313" key="4">
    <source>
        <dbReference type="EMBL" id="RPA72635.1"/>
    </source>
</evidence>
<accession>A0A3N4HEL1</accession>
<organism evidence="4 5">
    <name type="scientific">Ascobolus immersus RN42</name>
    <dbReference type="NCBI Taxonomy" id="1160509"/>
    <lineage>
        <taxon>Eukaryota</taxon>
        <taxon>Fungi</taxon>
        <taxon>Dikarya</taxon>
        <taxon>Ascomycota</taxon>
        <taxon>Pezizomycotina</taxon>
        <taxon>Pezizomycetes</taxon>
        <taxon>Pezizales</taxon>
        <taxon>Ascobolaceae</taxon>
        <taxon>Ascobolus</taxon>
    </lineage>
</organism>
<feature type="region of interest" description="Disordered" evidence="1">
    <location>
        <begin position="279"/>
        <end position="324"/>
    </location>
</feature>
<keyword evidence="5" id="KW-1185">Reference proteome</keyword>